<protein>
    <recommendedName>
        <fullName evidence="1">Flp pilus assembly protein RcpC/CpaB domain-containing protein</fullName>
    </recommendedName>
</protein>
<name>A0ABP8YB75_9MICO</name>
<gene>
    <name evidence="2" type="ORF">GCM10025782_23630</name>
</gene>
<feature type="domain" description="Flp pilus assembly protein RcpC/CpaB" evidence="1">
    <location>
        <begin position="117"/>
        <end position="240"/>
    </location>
</feature>
<dbReference type="RefSeq" id="WP_345503522.1">
    <property type="nucleotide sequence ID" value="NZ_BAABLO010000011.1"/>
</dbReference>
<comment type="caution">
    <text evidence="2">The sequence shown here is derived from an EMBL/GenBank/DDBJ whole genome shotgun (WGS) entry which is preliminary data.</text>
</comment>
<dbReference type="EMBL" id="BAABLO010000011">
    <property type="protein sequence ID" value="GAA4724828.1"/>
    <property type="molecule type" value="Genomic_DNA"/>
</dbReference>
<dbReference type="Pfam" id="PF16976">
    <property type="entry name" value="RcpC"/>
    <property type="match status" value="1"/>
</dbReference>
<sequence>MGRRIVAIFAAVAVALVGVAAVLLYARGADARAVASQQPTNVYVVQSVVPAGTTLKDAVQNGLIIKTSVAAKGVPSGALSSVDGSNGGLYATTDIQPGEYVLAARFGTKPVGEKAIEVPAGMVAISVSLPDPARVGTFITPGSKVVLYDTFTPVAASSATAKTIGGAAAAAGQSTRVLLDDVLVIAMGEASLTPAQTTTADGEAAPAPVRGALMTVAVSPADAARLVHGVQTGSLYAALRGTDAKIDLGKVVSEASLFSK</sequence>
<dbReference type="InterPro" id="IPR031571">
    <property type="entry name" value="RcpC_dom"/>
</dbReference>
<dbReference type="Proteomes" id="UP001500556">
    <property type="component" value="Unassembled WGS sequence"/>
</dbReference>
<keyword evidence="3" id="KW-1185">Reference proteome</keyword>
<proteinExistence type="predicted"/>
<reference evidence="3" key="1">
    <citation type="journal article" date="2019" name="Int. J. Syst. Evol. Microbiol.">
        <title>The Global Catalogue of Microorganisms (GCM) 10K type strain sequencing project: providing services to taxonomists for standard genome sequencing and annotation.</title>
        <authorList>
            <consortium name="The Broad Institute Genomics Platform"/>
            <consortium name="The Broad Institute Genome Sequencing Center for Infectious Disease"/>
            <person name="Wu L."/>
            <person name="Ma J."/>
        </authorList>
    </citation>
    <scope>NUCLEOTIDE SEQUENCE [LARGE SCALE GENOMIC DNA]</scope>
    <source>
        <strain evidence="3">JCM 18961</strain>
    </source>
</reference>
<evidence type="ECO:0000259" key="1">
    <source>
        <dbReference type="Pfam" id="PF16976"/>
    </source>
</evidence>
<accession>A0ABP8YB75</accession>
<evidence type="ECO:0000313" key="2">
    <source>
        <dbReference type="EMBL" id="GAA4724828.1"/>
    </source>
</evidence>
<organism evidence="2 3">
    <name type="scientific">Pedococcus ginsenosidimutans</name>
    <dbReference type="NCBI Taxonomy" id="490570"/>
    <lineage>
        <taxon>Bacteria</taxon>
        <taxon>Bacillati</taxon>
        <taxon>Actinomycetota</taxon>
        <taxon>Actinomycetes</taxon>
        <taxon>Micrococcales</taxon>
        <taxon>Intrasporangiaceae</taxon>
        <taxon>Pedococcus</taxon>
    </lineage>
</organism>
<evidence type="ECO:0000313" key="3">
    <source>
        <dbReference type="Proteomes" id="UP001500556"/>
    </source>
</evidence>